<evidence type="ECO:0000313" key="2">
    <source>
        <dbReference type="Proteomes" id="UP000789366"/>
    </source>
</evidence>
<sequence length="267" mass="30390">MKFIPVKERENSYNLTGSTLILPAISIGNVPQLTVDLLITTLNLQRIGFLEDENVIPVIGFNEHLTRGITVAIEVYQSDNNKWTVIQQRAPVIKKRWHIFAENILAFIKQSQFSKVVLLSSADATRRTDIQLTGLPLRILTTPSLPNDLFERATILGLKTLEKTSNNDYDLKHDDDTKQDDLPKIPGGGVSRFLFHKSQQGNIPLIMIIFFAIEGDNTQDAFLLANYTNSLLNLLPQQQEISITEFWKTPASWNYLFGKPYEQELYQ</sequence>
<reference evidence="1" key="1">
    <citation type="submission" date="2021-06" db="EMBL/GenBank/DDBJ databases">
        <authorList>
            <person name="Kallberg Y."/>
            <person name="Tangrot J."/>
            <person name="Rosling A."/>
        </authorList>
    </citation>
    <scope>NUCLEOTIDE SEQUENCE</scope>
    <source>
        <strain evidence="1">28 12/20/2015</strain>
    </source>
</reference>
<gene>
    <name evidence="1" type="ORF">SPELUC_LOCUS4628</name>
</gene>
<evidence type="ECO:0000313" key="1">
    <source>
        <dbReference type="EMBL" id="CAG8537049.1"/>
    </source>
</evidence>
<accession>A0ACA9LLT9</accession>
<dbReference type="EMBL" id="CAJVPW010004239">
    <property type="protein sequence ID" value="CAG8537049.1"/>
    <property type="molecule type" value="Genomic_DNA"/>
</dbReference>
<comment type="caution">
    <text evidence="1">The sequence shown here is derived from an EMBL/GenBank/DDBJ whole genome shotgun (WGS) entry which is preliminary data.</text>
</comment>
<keyword evidence="2" id="KW-1185">Reference proteome</keyword>
<organism evidence="1 2">
    <name type="scientific">Cetraspora pellucida</name>
    <dbReference type="NCBI Taxonomy" id="1433469"/>
    <lineage>
        <taxon>Eukaryota</taxon>
        <taxon>Fungi</taxon>
        <taxon>Fungi incertae sedis</taxon>
        <taxon>Mucoromycota</taxon>
        <taxon>Glomeromycotina</taxon>
        <taxon>Glomeromycetes</taxon>
        <taxon>Diversisporales</taxon>
        <taxon>Gigasporaceae</taxon>
        <taxon>Cetraspora</taxon>
    </lineage>
</organism>
<proteinExistence type="predicted"/>
<dbReference type="Proteomes" id="UP000789366">
    <property type="component" value="Unassembled WGS sequence"/>
</dbReference>
<protein>
    <submittedName>
        <fullName evidence="1">3617_t:CDS:1</fullName>
    </submittedName>
</protein>
<name>A0ACA9LLT9_9GLOM</name>